<dbReference type="Proteomes" id="UP000284112">
    <property type="component" value="Unassembled WGS sequence"/>
</dbReference>
<evidence type="ECO:0000313" key="2">
    <source>
        <dbReference type="EMBL" id="RHG05250.1"/>
    </source>
</evidence>
<protein>
    <recommendedName>
        <fullName evidence="4">Extracellular solute-binding protein</fullName>
    </recommendedName>
</protein>
<comment type="caution">
    <text evidence="2">The sequence shown here is derived from an EMBL/GenBank/DDBJ whole genome shotgun (WGS) entry which is preliminary data.</text>
</comment>
<proteinExistence type="predicted"/>
<feature type="transmembrane region" description="Helical" evidence="1">
    <location>
        <begin position="26"/>
        <end position="47"/>
    </location>
</feature>
<dbReference type="AlphaFoldDB" id="A0A414RZB1"/>
<organism evidence="2 3">
    <name type="scientific">Dorea longicatena</name>
    <dbReference type="NCBI Taxonomy" id="88431"/>
    <lineage>
        <taxon>Bacteria</taxon>
        <taxon>Bacillati</taxon>
        <taxon>Bacillota</taxon>
        <taxon>Clostridia</taxon>
        <taxon>Lachnospirales</taxon>
        <taxon>Lachnospiraceae</taxon>
        <taxon>Dorea</taxon>
    </lineage>
</organism>
<evidence type="ECO:0000313" key="3">
    <source>
        <dbReference type="Proteomes" id="UP000284112"/>
    </source>
</evidence>
<name>A0A414RZB1_9FIRM</name>
<evidence type="ECO:0000256" key="1">
    <source>
        <dbReference type="SAM" id="Phobius"/>
    </source>
</evidence>
<sequence>MKDKEEVYLDKNFGSMPLGKKVEYLWMYYKIWLVILAVVIGVIYLGCTMYKGRHTTVLLNVAVTGGDSQKAEELNKDFCKYAGIDEKDGIIRIQANIPEDGGSLSSKTALTTLVGADAVDVLICREDVYQEYKKQDGFQETIDFPEDNMLKKKKIISYDDAHAAIMVNAQNKKMAEKFISYLEQLNHINNAN</sequence>
<reference evidence="2 3" key="1">
    <citation type="submission" date="2018-08" db="EMBL/GenBank/DDBJ databases">
        <title>A genome reference for cultivated species of the human gut microbiota.</title>
        <authorList>
            <person name="Zou Y."/>
            <person name="Xue W."/>
            <person name="Luo G."/>
        </authorList>
    </citation>
    <scope>NUCLEOTIDE SEQUENCE [LARGE SCALE GENOMIC DNA]</scope>
    <source>
        <strain evidence="2 3">AM23-13</strain>
    </source>
</reference>
<keyword evidence="1" id="KW-1133">Transmembrane helix</keyword>
<accession>A0A414RZB1</accession>
<gene>
    <name evidence="2" type="ORF">DW641_12735</name>
</gene>
<keyword evidence="1" id="KW-0472">Membrane</keyword>
<evidence type="ECO:0008006" key="4">
    <source>
        <dbReference type="Google" id="ProtNLM"/>
    </source>
</evidence>
<keyword evidence="1" id="KW-0812">Transmembrane</keyword>
<dbReference type="EMBL" id="QRHW01000027">
    <property type="protein sequence ID" value="RHG05250.1"/>
    <property type="molecule type" value="Genomic_DNA"/>
</dbReference>